<evidence type="ECO:0000256" key="6">
    <source>
        <dbReference type="ARBA" id="ARBA00022824"/>
    </source>
</evidence>
<keyword evidence="5" id="KW-0812">Transmembrane</keyword>
<keyword evidence="3" id="KW-0489">Methyltransferase</keyword>
<evidence type="ECO:0000256" key="2">
    <source>
        <dbReference type="ARBA" id="ARBA00022516"/>
    </source>
</evidence>
<dbReference type="STRING" id="945553.A0A0D2NIF6"/>
<evidence type="ECO:0000313" key="13">
    <source>
        <dbReference type="EMBL" id="KJA16401.1"/>
    </source>
</evidence>
<proteinExistence type="predicted"/>
<evidence type="ECO:0000256" key="11">
    <source>
        <dbReference type="ARBA" id="ARBA00023264"/>
    </source>
</evidence>
<keyword evidence="9" id="KW-0472">Membrane</keyword>
<keyword evidence="8" id="KW-0443">Lipid metabolism</keyword>
<protein>
    <submittedName>
        <fullName evidence="13">Uncharacterized protein</fullName>
    </submittedName>
</protein>
<dbReference type="GO" id="GO:0005783">
    <property type="term" value="C:endoplasmic reticulum"/>
    <property type="evidence" value="ECO:0007669"/>
    <property type="project" value="TreeGrafter"/>
</dbReference>
<dbReference type="GO" id="GO:0032259">
    <property type="term" value="P:methylation"/>
    <property type="evidence" value="ECO:0007669"/>
    <property type="project" value="UniProtKB-KW"/>
</dbReference>
<dbReference type="Pfam" id="PF04191">
    <property type="entry name" value="PEMT"/>
    <property type="match status" value="1"/>
</dbReference>
<evidence type="ECO:0000256" key="12">
    <source>
        <dbReference type="SAM" id="SignalP"/>
    </source>
</evidence>
<keyword evidence="14" id="KW-1185">Reference proteome</keyword>
<evidence type="ECO:0000256" key="7">
    <source>
        <dbReference type="ARBA" id="ARBA00022989"/>
    </source>
</evidence>
<dbReference type="PANTHER" id="PTHR12714:SF9">
    <property type="entry name" value="PROTEIN-S-ISOPRENYLCYSTEINE O-METHYLTRANSFERASE"/>
    <property type="match status" value="1"/>
</dbReference>
<organism evidence="13 14">
    <name type="scientific">Hypholoma sublateritium (strain FD-334 SS-4)</name>
    <dbReference type="NCBI Taxonomy" id="945553"/>
    <lineage>
        <taxon>Eukaryota</taxon>
        <taxon>Fungi</taxon>
        <taxon>Dikarya</taxon>
        <taxon>Basidiomycota</taxon>
        <taxon>Agaricomycotina</taxon>
        <taxon>Agaricomycetes</taxon>
        <taxon>Agaricomycetidae</taxon>
        <taxon>Agaricales</taxon>
        <taxon>Agaricineae</taxon>
        <taxon>Strophariaceae</taxon>
        <taxon>Hypholoma</taxon>
    </lineage>
</organism>
<dbReference type="GO" id="GO:0006656">
    <property type="term" value="P:phosphatidylcholine biosynthetic process"/>
    <property type="evidence" value="ECO:0007669"/>
    <property type="project" value="UniProtKB-UniPathway"/>
</dbReference>
<evidence type="ECO:0000256" key="5">
    <source>
        <dbReference type="ARBA" id="ARBA00022692"/>
    </source>
</evidence>
<evidence type="ECO:0000256" key="3">
    <source>
        <dbReference type="ARBA" id="ARBA00022603"/>
    </source>
</evidence>
<keyword evidence="6" id="KW-0256">Endoplasmic reticulum</keyword>
<sequence>MSLARAVLVTFQALCNGLACTPPNPTRPDTRYHTEQLYILQIAPLIFKCHQMIAYACAFFEVAFYLRSLFPTPSSPALSTLSNLICPISPPPPPTLLRPTPLFVLGVLAVALGTYIRLDCFRILGPLFTFDLTVHPAHRLVTTRFYAYVRHPAYTGSLLLVFGLAFSHLTPGSWMTACGPLRGRTAGAVWAAWWLWTWCVGISRADAEDKQMRQRFGKEWEAWASAVQWWFLPGLI</sequence>
<keyword evidence="4" id="KW-0949">S-adenosyl-L-methionine</keyword>
<reference evidence="14" key="1">
    <citation type="submission" date="2014-04" db="EMBL/GenBank/DDBJ databases">
        <title>Evolutionary Origins and Diversification of the Mycorrhizal Mutualists.</title>
        <authorList>
            <consortium name="DOE Joint Genome Institute"/>
            <consortium name="Mycorrhizal Genomics Consortium"/>
            <person name="Kohler A."/>
            <person name="Kuo A."/>
            <person name="Nagy L.G."/>
            <person name="Floudas D."/>
            <person name="Copeland A."/>
            <person name="Barry K.W."/>
            <person name="Cichocki N."/>
            <person name="Veneault-Fourrey C."/>
            <person name="LaButti K."/>
            <person name="Lindquist E.A."/>
            <person name="Lipzen A."/>
            <person name="Lundell T."/>
            <person name="Morin E."/>
            <person name="Murat C."/>
            <person name="Riley R."/>
            <person name="Ohm R."/>
            <person name="Sun H."/>
            <person name="Tunlid A."/>
            <person name="Henrissat B."/>
            <person name="Grigoriev I.V."/>
            <person name="Hibbett D.S."/>
            <person name="Martin F."/>
        </authorList>
    </citation>
    <scope>NUCLEOTIDE SEQUENCE [LARGE SCALE GENOMIC DNA]</scope>
    <source>
        <strain evidence="14">FD-334 SS-4</strain>
    </source>
</reference>
<feature type="chain" id="PRO_5002248068" evidence="12">
    <location>
        <begin position="20"/>
        <end position="236"/>
    </location>
</feature>
<comment type="subcellular location">
    <subcellularLocation>
        <location evidence="1">Endomembrane system</location>
        <topology evidence="1">Multi-pass membrane protein</topology>
    </subcellularLocation>
</comment>
<gene>
    <name evidence="13" type="ORF">HYPSUDRAFT_219500</name>
</gene>
<dbReference type="InterPro" id="IPR007318">
    <property type="entry name" value="Phopholipid_MeTrfase"/>
</dbReference>
<keyword evidence="3" id="KW-0808">Transferase</keyword>
<keyword evidence="2" id="KW-0444">Lipid biosynthesis</keyword>
<dbReference type="PANTHER" id="PTHR12714">
    <property type="entry name" value="PROTEIN-S ISOPRENYLCYSTEINE O-METHYLTRANSFERASE"/>
    <property type="match status" value="1"/>
</dbReference>
<evidence type="ECO:0000256" key="10">
    <source>
        <dbReference type="ARBA" id="ARBA00023209"/>
    </source>
</evidence>
<evidence type="ECO:0000313" key="14">
    <source>
        <dbReference type="Proteomes" id="UP000054270"/>
    </source>
</evidence>
<dbReference type="AlphaFoldDB" id="A0A0D2NIF6"/>
<name>A0A0D2NIF6_HYPSF</name>
<evidence type="ECO:0000256" key="1">
    <source>
        <dbReference type="ARBA" id="ARBA00004127"/>
    </source>
</evidence>
<feature type="signal peptide" evidence="12">
    <location>
        <begin position="1"/>
        <end position="19"/>
    </location>
</feature>
<keyword evidence="7" id="KW-1133">Transmembrane helix</keyword>
<dbReference type="UniPathway" id="UPA00753"/>
<dbReference type="EMBL" id="KN817622">
    <property type="protein sequence ID" value="KJA16401.1"/>
    <property type="molecule type" value="Genomic_DNA"/>
</dbReference>
<dbReference type="Gene3D" id="1.20.120.1630">
    <property type="match status" value="1"/>
</dbReference>
<evidence type="ECO:0000256" key="9">
    <source>
        <dbReference type="ARBA" id="ARBA00023136"/>
    </source>
</evidence>
<keyword evidence="10" id="KW-0594">Phospholipid biosynthesis</keyword>
<accession>A0A0D2NIF6</accession>
<evidence type="ECO:0000256" key="8">
    <source>
        <dbReference type="ARBA" id="ARBA00023098"/>
    </source>
</evidence>
<evidence type="ECO:0000256" key="4">
    <source>
        <dbReference type="ARBA" id="ARBA00022691"/>
    </source>
</evidence>
<keyword evidence="12" id="KW-0732">Signal</keyword>
<keyword evidence="11" id="KW-1208">Phospholipid metabolism</keyword>
<dbReference type="GO" id="GO:0004671">
    <property type="term" value="F:protein C-terminal S-isoprenylcysteine carboxyl O-methyltransferase activity"/>
    <property type="evidence" value="ECO:0007669"/>
    <property type="project" value="TreeGrafter"/>
</dbReference>
<dbReference type="Proteomes" id="UP000054270">
    <property type="component" value="Unassembled WGS sequence"/>
</dbReference>
<dbReference type="OrthoDB" id="422086at2759"/>
<dbReference type="OMA" id="PSKGRYH"/>